<feature type="domain" description="LTD" evidence="2">
    <location>
        <begin position="24"/>
        <end position="133"/>
    </location>
</feature>
<dbReference type="EMBL" id="PEUM01000088">
    <property type="protein sequence ID" value="PIV25167.1"/>
    <property type="molecule type" value="Genomic_DNA"/>
</dbReference>
<keyword evidence="1" id="KW-1133">Transmembrane helix</keyword>
<evidence type="ECO:0000259" key="2">
    <source>
        <dbReference type="PROSITE" id="PS51841"/>
    </source>
</evidence>
<gene>
    <name evidence="3" type="ORF">COS38_03075</name>
</gene>
<feature type="domain" description="LTD" evidence="2">
    <location>
        <begin position="380"/>
        <end position="534"/>
    </location>
</feature>
<organism evidence="3 4">
    <name type="scientific">Candidatus Berkelbacteria bacterium CG03_land_8_20_14_0_80_40_36</name>
    <dbReference type="NCBI Taxonomy" id="1974509"/>
    <lineage>
        <taxon>Bacteria</taxon>
        <taxon>Candidatus Berkelbacteria</taxon>
    </lineage>
</organism>
<dbReference type="SUPFAM" id="SSF74853">
    <property type="entry name" value="Lamin A/C globular tail domain"/>
    <property type="match status" value="3"/>
</dbReference>
<name>A0A2M7CHR0_9BACT</name>
<dbReference type="InterPro" id="IPR036415">
    <property type="entry name" value="Lamin_tail_dom_sf"/>
</dbReference>
<protein>
    <recommendedName>
        <fullName evidence="2">LTD domain-containing protein</fullName>
    </recommendedName>
</protein>
<evidence type="ECO:0000256" key="1">
    <source>
        <dbReference type="SAM" id="Phobius"/>
    </source>
</evidence>
<comment type="caution">
    <text evidence="3">The sequence shown here is derived from an EMBL/GenBank/DDBJ whole genome shotgun (WGS) entry which is preliminary data.</text>
</comment>
<dbReference type="PROSITE" id="PS51841">
    <property type="entry name" value="LTD"/>
    <property type="match status" value="3"/>
</dbReference>
<dbReference type="Proteomes" id="UP000229966">
    <property type="component" value="Unassembled WGS sequence"/>
</dbReference>
<reference evidence="4" key="1">
    <citation type="submission" date="2017-09" db="EMBL/GenBank/DDBJ databases">
        <title>Depth-based differentiation of microbial function through sediment-hosted aquifers and enrichment of novel symbionts in the deep terrestrial subsurface.</title>
        <authorList>
            <person name="Probst A.J."/>
            <person name="Ladd B."/>
            <person name="Jarett J.K."/>
            <person name="Geller-Mcgrath D.E."/>
            <person name="Sieber C.M.K."/>
            <person name="Emerson J.B."/>
            <person name="Anantharaman K."/>
            <person name="Thomas B.C."/>
            <person name="Malmstrom R."/>
            <person name="Stieglmeier M."/>
            <person name="Klingl A."/>
            <person name="Woyke T."/>
            <person name="Ryan C.M."/>
            <person name="Banfield J.F."/>
        </authorList>
    </citation>
    <scope>NUCLEOTIDE SEQUENCE [LARGE SCALE GENOMIC DNA]</scope>
</reference>
<dbReference type="AlphaFoldDB" id="A0A2M7CHR0"/>
<evidence type="ECO:0000313" key="3">
    <source>
        <dbReference type="EMBL" id="PIV25167.1"/>
    </source>
</evidence>
<feature type="transmembrane region" description="Helical" evidence="1">
    <location>
        <begin position="610"/>
        <end position="631"/>
    </location>
</feature>
<feature type="domain" description="LTD" evidence="2">
    <location>
        <begin position="256"/>
        <end position="356"/>
    </location>
</feature>
<keyword evidence="1" id="KW-0472">Membrane</keyword>
<sequence length="644" mass="72386">MIKLRFLVGLAILFFSVIFYCQKVKAETTIFPLTNSPLILSEVLPDPEGDDELGEFIEIQNISTENVNLTGWRIEFKGGANSKVFAMPASELKAGEWQAFYYQDTKIKFINSGGEIFLYAPSGDLVDYFNYPKAKENQAWGRTCAGESWLAPSPGIKNPTPVSLDKISISPDAINFVKNTTIDFLISVNALCDEVKFVKASLPSPISREFFLTGEASEFTGSFEYQKFQIDKAQIFEFDIFVFGENNLIFTQKFPVKFYDDASAVILSEVYPNPPVGQDEFIELFNQSSRPIDLTYYFLDDGEGGSQPFEFNQTILPWDYFSVSKEQTKIVLNNDGDWARLLSPELRIVDSVKFKKTKKGWSYAKFGQSWHWSEIITPYKKNQEMIYPAGIYISEILPNPKGADSELEFIELFNSMDIPVDLSGWVLSDGTKKFLLENIAIASKSYIAIYSRDSKISLKNSADWVLLANPRGDIISKIHYSFIGQEDQSFALIGQNFAWTLSPTPNARNILLGKIEVPVVKNNIEAIAISAPTAEPAPSEISDIKNTVTLTQTIITTTTRVAVAKPSAWQFLQKNLEKLLTSETVLPSVKAQIQSPAVLGLESQRLTNPLIFVIIKYASLGLLSLSIIKLWRLIIQKMRLIQKE</sequence>
<accession>A0A2M7CHR0</accession>
<proteinExistence type="predicted"/>
<dbReference type="Pfam" id="PF00932">
    <property type="entry name" value="LTD"/>
    <property type="match status" value="3"/>
</dbReference>
<evidence type="ECO:0000313" key="4">
    <source>
        <dbReference type="Proteomes" id="UP000229966"/>
    </source>
</evidence>
<dbReference type="InterPro" id="IPR001322">
    <property type="entry name" value="Lamin_tail_dom"/>
</dbReference>
<keyword evidence="1" id="KW-0812">Transmembrane</keyword>
<dbReference type="Gene3D" id="2.60.40.1260">
    <property type="entry name" value="Lamin Tail domain"/>
    <property type="match status" value="2"/>
</dbReference>